<comment type="caution">
    <text evidence="2">The sequence shown here is derived from an EMBL/GenBank/DDBJ whole genome shotgun (WGS) entry which is preliminary data.</text>
</comment>
<reference evidence="2 3" key="1">
    <citation type="submission" date="2019-08" db="EMBL/GenBank/DDBJ databases">
        <title>Draft genome sequences of two oriental melons (Cucumis melo L. var makuwa).</title>
        <authorList>
            <person name="Kwon S.-Y."/>
        </authorList>
    </citation>
    <scope>NUCLEOTIDE SEQUENCE [LARGE SCALE GENOMIC DNA]</scope>
    <source>
        <strain evidence="3">cv. SW 3</strain>
        <tissue evidence="2">Leaf</tissue>
    </source>
</reference>
<name>A0A5A7UBN5_CUCMM</name>
<sequence length="130" mass="15062">MLFRGKYEIRRIFESRVENEAEDSEKDEKDNDGRDRDVVYDSSSMPSPPKNALDVDLHQIVRRLTITGSIPTILLSPPPLPFRFRPPPLPSLLHPFLLPPFVWKYSLHNPPAYFCSAAVSRWVKCDFRLP</sequence>
<accession>A0A5A7UBN5</accession>
<feature type="compositionally biased region" description="Basic and acidic residues" evidence="1">
    <location>
        <begin position="26"/>
        <end position="39"/>
    </location>
</feature>
<feature type="region of interest" description="Disordered" evidence="1">
    <location>
        <begin position="17"/>
        <end position="52"/>
    </location>
</feature>
<dbReference type="AlphaFoldDB" id="A0A5A7UBN5"/>
<organism evidence="2 3">
    <name type="scientific">Cucumis melo var. makuwa</name>
    <name type="common">Oriental melon</name>
    <dbReference type="NCBI Taxonomy" id="1194695"/>
    <lineage>
        <taxon>Eukaryota</taxon>
        <taxon>Viridiplantae</taxon>
        <taxon>Streptophyta</taxon>
        <taxon>Embryophyta</taxon>
        <taxon>Tracheophyta</taxon>
        <taxon>Spermatophyta</taxon>
        <taxon>Magnoliopsida</taxon>
        <taxon>eudicotyledons</taxon>
        <taxon>Gunneridae</taxon>
        <taxon>Pentapetalae</taxon>
        <taxon>rosids</taxon>
        <taxon>fabids</taxon>
        <taxon>Cucurbitales</taxon>
        <taxon>Cucurbitaceae</taxon>
        <taxon>Benincaseae</taxon>
        <taxon>Cucumis</taxon>
    </lineage>
</organism>
<gene>
    <name evidence="2" type="ORF">E6C27_scaffold1614G00060</name>
</gene>
<evidence type="ECO:0000313" key="3">
    <source>
        <dbReference type="Proteomes" id="UP000321393"/>
    </source>
</evidence>
<protein>
    <submittedName>
        <fullName evidence="2">Uncharacterized protein</fullName>
    </submittedName>
</protein>
<proteinExistence type="predicted"/>
<evidence type="ECO:0000256" key="1">
    <source>
        <dbReference type="SAM" id="MobiDB-lite"/>
    </source>
</evidence>
<evidence type="ECO:0000313" key="2">
    <source>
        <dbReference type="EMBL" id="KAA0052794.1"/>
    </source>
</evidence>
<dbReference type="Proteomes" id="UP000321393">
    <property type="component" value="Unassembled WGS sequence"/>
</dbReference>
<dbReference type="EMBL" id="SSTE01010121">
    <property type="protein sequence ID" value="KAA0052794.1"/>
    <property type="molecule type" value="Genomic_DNA"/>
</dbReference>